<feature type="compositionally biased region" description="Polar residues" evidence="2">
    <location>
        <begin position="265"/>
        <end position="281"/>
    </location>
</feature>
<sequence length="309" mass="35336">MSTTPDSNVGGEIISSREEVPAISDKETIAAAKRRRATAKGFLTKQMDILDKLTANINNVNRVRDKMYAFPRFVDKFNVAHVELLGVLTEQEQVKEAEQYKVNLMDQVMIFEEGLHNWIAQHETEEEEESEQARELLSASGPHNAESDQDSPIYTDKVNTHLEAENKTIEDEIMELSTKQNLELRNSKLTLQKEQQFFDLEKAKLESKPILERERHRMMEECKKLTEELNSYQTMRHQFDTKGYCSTTNPTTPMYTPGHPEVTSRVPQPQHTPREPSTVSHELSHIPELTENNAASVLADALNQVLNMS</sequence>
<evidence type="ECO:0000256" key="1">
    <source>
        <dbReference type="SAM" id="Coils"/>
    </source>
</evidence>
<protein>
    <submittedName>
        <fullName evidence="3">Uncharacterized protein</fullName>
    </submittedName>
</protein>
<organism evidence="3 4">
    <name type="scientific">Petrolisthes cinctipes</name>
    <name type="common">Flat porcelain crab</name>
    <dbReference type="NCBI Taxonomy" id="88211"/>
    <lineage>
        <taxon>Eukaryota</taxon>
        <taxon>Metazoa</taxon>
        <taxon>Ecdysozoa</taxon>
        <taxon>Arthropoda</taxon>
        <taxon>Crustacea</taxon>
        <taxon>Multicrustacea</taxon>
        <taxon>Malacostraca</taxon>
        <taxon>Eumalacostraca</taxon>
        <taxon>Eucarida</taxon>
        <taxon>Decapoda</taxon>
        <taxon>Pleocyemata</taxon>
        <taxon>Anomura</taxon>
        <taxon>Galatheoidea</taxon>
        <taxon>Porcellanidae</taxon>
        <taxon>Petrolisthes</taxon>
    </lineage>
</organism>
<dbReference type="Proteomes" id="UP001286313">
    <property type="component" value="Unassembled WGS sequence"/>
</dbReference>
<evidence type="ECO:0000256" key="2">
    <source>
        <dbReference type="SAM" id="MobiDB-lite"/>
    </source>
</evidence>
<evidence type="ECO:0000313" key="3">
    <source>
        <dbReference type="EMBL" id="KAK3878727.1"/>
    </source>
</evidence>
<feature type="coiled-coil region" evidence="1">
    <location>
        <begin position="208"/>
        <end position="235"/>
    </location>
</feature>
<keyword evidence="4" id="KW-1185">Reference proteome</keyword>
<proteinExistence type="predicted"/>
<feature type="region of interest" description="Disordered" evidence="2">
    <location>
        <begin position="122"/>
        <end position="155"/>
    </location>
</feature>
<dbReference type="AlphaFoldDB" id="A0AAE1FQN1"/>
<name>A0AAE1FQN1_PETCI</name>
<accession>A0AAE1FQN1</accession>
<dbReference type="EMBL" id="JAWQEG010001525">
    <property type="protein sequence ID" value="KAK3878727.1"/>
    <property type="molecule type" value="Genomic_DNA"/>
</dbReference>
<reference evidence="3" key="1">
    <citation type="submission" date="2023-10" db="EMBL/GenBank/DDBJ databases">
        <title>Genome assemblies of two species of porcelain crab, Petrolisthes cinctipes and Petrolisthes manimaculis (Anomura: Porcellanidae).</title>
        <authorList>
            <person name="Angst P."/>
        </authorList>
    </citation>
    <scope>NUCLEOTIDE SEQUENCE</scope>
    <source>
        <strain evidence="3">PB745_01</strain>
        <tissue evidence="3">Gill</tissue>
    </source>
</reference>
<feature type="region of interest" description="Disordered" evidence="2">
    <location>
        <begin position="253"/>
        <end position="283"/>
    </location>
</feature>
<keyword evidence="1" id="KW-0175">Coiled coil</keyword>
<comment type="caution">
    <text evidence="3">The sequence shown here is derived from an EMBL/GenBank/DDBJ whole genome shotgun (WGS) entry which is preliminary data.</text>
</comment>
<evidence type="ECO:0000313" key="4">
    <source>
        <dbReference type="Proteomes" id="UP001286313"/>
    </source>
</evidence>
<gene>
    <name evidence="3" type="ORF">Pcinc_016674</name>
</gene>